<feature type="compositionally biased region" description="Low complexity" evidence="1">
    <location>
        <begin position="189"/>
        <end position="205"/>
    </location>
</feature>
<feature type="signal peptide" evidence="2">
    <location>
        <begin position="1"/>
        <end position="18"/>
    </location>
</feature>
<evidence type="ECO:0000256" key="2">
    <source>
        <dbReference type="SAM" id="SignalP"/>
    </source>
</evidence>
<dbReference type="AlphaFoldDB" id="A0AAV9V4X8"/>
<protein>
    <submittedName>
        <fullName evidence="3">Uncharacterized protein</fullName>
    </submittedName>
</protein>
<evidence type="ECO:0000313" key="4">
    <source>
        <dbReference type="Proteomes" id="UP001373714"/>
    </source>
</evidence>
<name>A0AAV9V4X8_9PEZI</name>
<proteinExistence type="predicted"/>
<organism evidence="3 4">
    <name type="scientific">Orbilia blumenaviensis</name>
    <dbReference type="NCBI Taxonomy" id="1796055"/>
    <lineage>
        <taxon>Eukaryota</taxon>
        <taxon>Fungi</taxon>
        <taxon>Dikarya</taxon>
        <taxon>Ascomycota</taxon>
        <taxon>Pezizomycotina</taxon>
        <taxon>Orbiliomycetes</taxon>
        <taxon>Orbiliales</taxon>
        <taxon>Orbiliaceae</taxon>
        <taxon>Orbilia</taxon>
    </lineage>
</organism>
<keyword evidence="2" id="KW-0732">Signal</keyword>
<keyword evidence="4" id="KW-1185">Reference proteome</keyword>
<comment type="caution">
    <text evidence="3">The sequence shown here is derived from an EMBL/GenBank/DDBJ whole genome shotgun (WGS) entry which is preliminary data.</text>
</comment>
<accession>A0AAV9V4X8</accession>
<dbReference type="Proteomes" id="UP001373714">
    <property type="component" value="Unassembled WGS sequence"/>
</dbReference>
<feature type="region of interest" description="Disordered" evidence="1">
    <location>
        <begin position="170"/>
        <end position="264"/>
    </location>
</feature>
<evidence type="ECO:0000256" key="1">
    <source>
        <dbReference type="SAM" id="MobiDB-lite"/>
    </source>
</evidence>
<evidence type="ECO:0000313" key="3">
    <source>
        <dbReference type="EMBL" id="KAK6353987.1"/>
    </source>
</evidence>
<feature type="chain" id="PRO_5043541548" evidence="2">
    <location>
        <begin position="19"/>
        <end position="328"/>
    </location>
</feature>
<sequence length="328" mass="32989">MKVSTLFFAASLLVSASAQEDEPGTTILTADPITSSSTTEAVESTVTLPAASCSSLGFEYCYRIIEVLTPTVYVIITADDPATVTGAEPITSGDPILTQTDNIASSGESISAPTTAVVGLYYSQTSSTTCDPATITSVLADDGDMECIMASAPFFSAPGQVTKTRVIRKAQEDDTQGKGTETSDGGAGQTTAAPAPGSTTDSPAAVTTTDPAPEPTSGGDTPTEPAPTDEPAPTTEDNSQPTEEPTDGPTEEPTGKNESAKPEVSTAFTTIAETSGGTTKFVTSAVATMTRSAPSPSTSDGDSGAGSNFLVKAQVLFGAVGLAAVVGL</sequence>
<dbReference type="EMBL" id="JAVHNS010000005">
    <property type="protein sequence ID" value="KAK6353987.1"/>
    <property type="molecule type" value="Genomic_DNA"/>
</dbReference>
<feature type="compositionally biased region" description="Low complexity" evidence="1">
    <location>
        <begin position="231"/>
        <end position="243"/>
    </location>
</feature>
<reference evidence="3 4" key="1">
    <citation type="submission" date="2019-10" db="EMBL/GenBank/DDBJ databases">
        <authorList>
            <person name="Palmer J.M."/>
        </authorList>
    </citation>
    <scope>NUCLEOTIDE SEQUENCE [LARGE SCALE GENOMIC DNA]</scope>
    <source>
        <strain evidence="3 4">TWF730</strain>
    </source>
</reference>
<gene>
    <name evidence="3" type="ORF">TWF730_008407</name>
</gene>